<accession>A0A9N9BPD9</accession>
<dbReference type="PANTHER" id="PTHR31389">
    <property type="entry name" value="LD39211P"/>
    <property type="match status" value="1"/>
</dbReference>
<organism evidence="2 3">
    <name type="scientific">Paraglomus occultum</name>
    <dbReference type="NCBI Taxonomy" id="144539"/>
    <lineage>
        <taxon>Eukaryota</taxon>
        <taxon>Fungi</taxon>
        <taxon>Fungi incertae sedis</taxon>
        <taxon>Mucoromycota</taxon>
        <taxon>Glomeromycotina</taxon>
        <taxon>Glomeromycetes</taxon>
        <taxon>Paraglomerales</taxon>
        <taxon>Paraglomeraceae</taxon>
        <taxon>Paraglomus</taxon>
    </lineage>
</organism>
<evidence type="ECO:0000313" key="2">
    <source>
        <dbReference type="EMBL" id="CAG8571182.1"/>
    </source>
</evidence>
<dbReference type="EMBL" id="CAJVPJ010001018">
    <property type="protein sequence ID" value="CAG8571182.1"/>
    <property type="molecule type" value="Genomic_DNA"/>
</dbReference>
<gene>
    <name evidence="2" type="ORF">POCULU_LOCUS6003</name>
</gene>
<reference evidence="2" key="1">
    <citation type="submission" date="2021-06" db="EMBL/GenBank/DDBJ databases">
        <authorList>
            <person name="Kallberg Y."/>
            <person name="Tangrot J."/>
            <person name="Rosling A."/>
        </authorList>
    </citation>
    <scope>NUCLEOTIDE SEQUENCE</scope>
    <source>
        <strain evidence="2">IA702</strain>
    </source>
</reference>
<feature type="transmembrane region" description="Helical" evidence="1">
    <location>
        <begin position="18"/>
        <end position="39"/>
    </location>
</feature>
<name>A0A9N9BPD9_9GLOM</name>
<sequence>MSTKQNAQTQTKSPTKPLILIFGLIMVCVMILAELKALIKVDDEIGIEHNIRVPLPPFVVVTGASGNHFCPLQAWVISLHAKVATLPRYRRPRIIVYDLGLDNEQITTLNTMRSNGMFHELRKLEWSKYPSFWNISVNAGEYGWKTGIIGEVVRDYPGVVVWLDSGTLIQPDFFSHVDLVSTEYAGFLSPKSPSNLLRWTHPGVFEYFNDDPAKYKRVHNCNAAAIVFDYNVRKHLVDRWVNCGWVKDCIAPDGSSRENHRQDQALLTYLAAKEGLYCTQGQASIGIKVQRDAKCHNIIHEWMNSITPEHNETDISNVTNSHEHEKTD</sequence>
<keyword evidence="1" id="KW-0472">Membrane</keyword>
<dbReference type="Proteomes" id="UP000789572">
    <property type="component" value="Unassembled WGS sequence"/>
</dbReference>
<evidence type="ECO:0000256" key="1">
    <source>
        <dbReference type="SAM" id="Phobius"/>
    </source>
</evidence>
<dbReference type="PANTHER" id="PTHR31389:SF4">
    <property type="entry name" value="LD39211P"/>
    <property type="match status" value="1"/>
</dbReference>
<keyword evidence="3" id="KW-1185">Reference proteome</keyword>
<evidence type="ECO:0000313" key="3">
    <source>
        <dbReference type="Proteomes" id="UP000789572"/>
    </source>
</evidence>
<protein>
    <submittedName>
        <fullName evidence="2">10536_t:CDS:1</fullName>
    </submittedName>
</protein>
<proteinExistence type="predicted"/>
<dbReference type="AlphaFoldDB" id="A0A9N9BPD9"/>
<keyword evidence="1" id="KW-1133">Transmembrane helix</keyword>
<keyword evidence="1" id="KW-0812">Transmembrane</keyword>
<comment type="caution">
    <text evidence="2">The sequence shown here is derived from an EMBL/GenBank/DDBJ whole genome shotgun (WGS) entry which is preliminary data.</text>
</comment>
<dbReference type="OrthoDB" id="5954868at2759"/>